<evidence type="ECO:0000259" key="2">
    <source>
        <dbReference type="Pfam" id="PF00534"/>
    </source>
</evidence>
<dbReference type="GO" id="GO:0009103">
    <property type="term" value="P:lipopolysaccharide biosynthetic process"/>
    <property type="evidence" value="ECO:0000318"/>
    <property type="project" value="GO_Central"/>
</dbReference>
<accession>B8DZ36</accession>
<gene>
    <name evidence="4" type="ordered locus">Dtur_0350</name>
</gene>
<proteinExistence type="predicted"/>
<dbReference type="HOGENOM" id="CLU_061541_0_0_0"/>
<dbReference type="Gene3D" id="3.40.50.2000">
    <property type="entry name" value="Glycogen Phosphorylase B"/>
    <property type="match status" value="2"/>
</dbReference>
<protein>
    <submittedName>
        <fullName evidence="4">Glycosyl transferase group 1</fullName>
    </submittedName>
</protein>
<evidence type="ECO:0000256" key="1">
    <source>
        <dbReference type="ARBA" id="ARBA00022679"/>
    </source>
</evidence>
<dbReference type="GO" id="GO:0016757">
    <property type="term" value="F:glycosyltransferase activity"/>
    <property type="evidence" value="ECO:0000318"/>
    <property type="project" value="GO_Central"/>
</dbReference>
<dbReference type="EMBL" id="CP001251">
    <property type="protein sequence ID" value="ACK41662.1"/>
    <property type="molecule type" value="Genomic_DNA"/>
</dbReference>
<dbReference type="OrthoDB" id="9775208at2"/>
<dbReference type="Pfam" id="PF00534">
    <property type="entry name" value="Glycos_transf_1"/>
    <property type="match status" value="1"/>
</dbReference>
<dbReference type="Proteomes" id="UP000007719">
    <property type="component" value="Chromosome"/>
</dbReference>
<evidence type="ECO:0000259" key="3">
    <source>
        <dbReference type="Pfam" id="PF13439"/>
    </source>
</evidence>
<dbReference type="AlphaFoldDB" id="B8DZ36"/>
<evidence type="ECO:0000313" key="4">
    <source>
        <dbReference type="EMBL" id="ACK41662.1"/>
    </source>
</evidence>
<dbReference type="SUPFAM" id="SSF53756">
    <property type="entry name" value="UDP-Glycosyltransferase/glycogen phosphorylase"/>
    <property type="match status" value="1"/>
</dbReference>
<keyword evidence="5" id="KW-1185">Reference proteome</keyword>
<dbReference type="eggNOG" id="COG0438">
    <property type="taxonomic scope" value="Bacteria"/>
</dbReference>
<dbReference type="RefSeq" id="WP_012582747.1">
    <property type="nucleotide sequence ID" value="NC_011661.1"/>
</dbReference>
<dbReference type="InterPro" id="IPR001296">
    <property type="entry name" value="Glyco_trans_1"/>
</dbReference>
<dbReference type="KEGG" id="dtu:Dtur_0350"/>
<evidence type="ECO:0000313" key="5">
    <source>
        <dbReference type="Proteomes" id="UP000007719"/>
    </source>
</evidence>
<dbReference type="PANTHER" id="PTHR46401:SF2">
    <property type="entry name" value="GLYCOSYLTRANSFERASE WBBK-RELATED"/>
    <property type="match status" value="1"/>
</dbReference>
<dbReference type="InParanoid" id="B8DZ36"/>
<name>B8DZ36_DICTD</name>
<dbReference type="PANTHER" id="PTHR46401">
    <property type="entry name" value="GLYCOSYLTRANSFERASE WBBK-RELATED"/>
    <property type="match status" value="1"/>
</dbReference>
<dbReference type="InterPro" id="IPR028098">
    <property type="entry name" value="Glyco_trans_4-like_N"/>
</dbReference>
<dbReference type="STRING" id="515635.Dtur_0350"/>
<feature type="domain" description="Glycosyltransferase subfamily 4-like N-terminal" evidence="3">
    <location>
        <begin position="48"/>
        <end position="154"/>
    </location>
</feature>
<organism evidence="4 5">
    <name type="scientific">Dictyoglomus turgidum (strain DSM 6724 / Z-1310)</name>
    <dbReference type="NCBI Taxonomy" id="515635"/>
    <lineage>
        <taxon>Bacteria</taxon>
        <taxon>Pseudomonadati</taxon>
        <taxon>Dictyoglomota</taxon>
        <taxon>Dictyoglomia</taxon>
        <taxon>Dictyoglomales</taxon>
        <taxon>Dictyoglomaceae</taxon>
        <taxon>Dictyoglomus</taxon>
    </lineage>
</organism>
<feature type="domain" description="Glycosyl transferase family 1" evidence="2">
    <location>
        <begin position="170"/>
        <end position="318"/>
    </location>
</feature>
<dbReference type="EnsemblBacteria" id="ACK41662">
    <property type="protein sequence ID" value="ACK41662"/>
    <property type="gene ID" value="Dtur_0350"/>
</dbReference>
<dbReference type="Pfam" id="PF13439">
    <property type="entry name" value="Glyco_transf_4"/>
    <property type="match status" value="1"/>
</dbReference>
<sequence length="352" mass="41066">MIKVAFLSDFPFSIAFGGKEVQLLSYMEHINNGNFDIKVNLLDFFKIEETFDIIHLFGYSNWFYDIVKNLKNNFPNIKIFVSPTFYYEKETRMLIGSLLSKLCPVPNFFSYKKYFLSKSDLIIVNSNAEKVQLIKLFQIDAPKIEIIYNYVDSSFAIFNNPEDANIFLRKYNLDKDEYFLSVAFLDERKNTLNLLRAFLEVYPILKKKLVLIGKFRFRNNNIKEEVEKLVYTNKDKILHIEYIDRKSDLLKSAYLNCKAHLLPSFLETPGLSNLEAGIFKKPILVGKCKPVIEYFGDKVVYCDPNSIESIKKGILKVNAQSQNIELYDLIRSKYLEKHSVDKLVNLYLSQVG</sequence>
<reference evidence="5" key="1">
    <citation type="journal article" date="2016" name="Front. Microbiol.">
        <title>The complete genome sequence of hyperthermophile Dictyoglomus turgidum DSM 6724 reveals a specialized carbohydrate fermentor.</title>
        <authorList>
            <person name="Brumm P.J."/>
            <person name="Gowda K."/>
            <person name="Robb F.T."/>
            <person name="Mead D.A."/>
        </authorList>
    </citation>
    <scope>NUCLEOTIDE SEQUENCE [LARGE SCALE GENOMIC DNA]</scope>
    <source>
        <strain evidence="5">DSM 6724 / Z-1310</strain>
    </source>
</reference>
<dbReference type="CAZy" id="GT4">
    <property type="family name" value="Glycosyltransferase Family 4"/>
</dbReference>
<keyword evidence="1 4" id="KW-0808">Transferase</keyword>